<name>A0A1I7NDV2_9HYPH</name>
<keyword evidence="3" id="KW-0812">Transmembrane</keyword>
<dbReference type="Proteomes" id="UP000199423">
    <property type="component" value="Unassembled WGS sequence"/>
</dbReference>
<comment type="similarity">
    <text evidence="1">Belongs to the bacterial sugar transferase family.</text>
</comment>
<feature type="transmembrane region" description="Helical" evidence="3">
    <location>
        <begin position="98"/>
        <end position="120"/>
    </location>
</feature>
<dbReference type="STRING" id="51670.SAMN04488557_1710"/>
<keyword evidence="3" id="KW-1133">Transmembrane helix</keyword>
<feature type="domain" description="Bacterial sugar transferase" evidence="4">
    <location>
        <begin position="293"/>
        <end position="464"/>
    </location>
</feature>
<dbReference type="GO" id="GO:0016780">
    <property type="term" value="F:phosphotransferase activity, for other substituted phosphate groups"/>
    <property type="evidence" value="ECO:0007669"/>
    <property type="project" value="TreeGrafter"/>
</dbReference>
<evidence type="ECO:0000256" key="1">
    <source>
        <dbReference type="ARBA" id="ARBA00006464"/>
    </source>
</evidence>
<dbReference type="InterPro" id="IPR003362">
    <property type="entry name" value="Bact_transf"/>
</dbReference>
<evidence type="ECO:0000256" key="2">
    <source>
        <dbReference type="ARBA" id="ARBA00023169"/>
    </source>
</evidence>
<gene>
    <name evidence="5" type="ORF">SAMN04488557_1710</name>
</gene>
<proteinExistence type="inferred from homology"/>
<evidence type="ECO:0000313" key="6">
    <source>
        <dbReference type="Proteomes" id="UP000199423"/>
    </source>
</evidence>
<feature type="transmembrane region" description="Helical" evidence="3">
    <location>
        <begin position="70"/>
        <end position="92"/>
    </location>
</feature>
<dbReference type="PANTHER" id="PTHR30576:SF8">
    <property type="entry name" value="UNDECAPRENYL-PHOSPHATE GALACTOSE PHOSPHOTRANSFERASE"/>
    <property type="match status" value="1"/>
</dbReference>
<sequence length="512" mass="57176">MRRFIQLFCDLFLIVLATIFALILRDNFDISRERQAAELAYILCSLGVSIIVIPLFGLDRTIWRFSALPDYLRVVSASVVIVVGAVAVDFAINRLDGIARALPILQCMLMICGLVGIRVLMRMRYVARGRPAQFQKPIVPGAAETVLVIGMSRLTELYLRSVAEFGNDRVRVAGILGTHDRHLGRLVLRHQILGNPEDILEVIQRLSVHGVAINRIAVTQAFDSLAQEVRDALLHLEKTTIIIVDFIGERLGFERVATGNTRGLRVIPDGRAAFAIDDERLSALMKRPYWRFKRLIDISVAAASLVLLAPIMVVVAAIVAVEVGFPVVFWQQRPGVGGIPFCMYKFRSMRAEHSVDGQKLSEAERITFWGRIFRRTRLDELPQLYNILAGEMSFVGPRPLLPADQPAEYVARLMIRPGLTGCAQVEGGRDISAADKAALDVWYLKNASLKLDIKILWQTFGMIVFGERVNTLAIARAWRDLRRSGFCPNPAETDRQFYNEVSSANAPTARVA</sequence>
<protein>
    <submittedName>
        <fullName evidence="5">Sugar transferase involved in LPS biosynthesis (Colanic, teichoic acid)</fullName>
    </submittedName>
</protein>
<evidence type="ECO:0000313" key="5">
    <source>
        <dbReference type="EMBL" id="SFV32743.1"/>
    </source>
</evidence>
<dbReference type="Pfam" id="PF02397">
    <property type="entry name" value="Bac_transf"/>
    <property type="match status" value="1"/>
</dbReference>
<evidence type="ECO:0000256" key="3">
    <source>
        <dbReference type="SAM" id="Phobius"/>
    </source>
</evidence>
<dbReference type="AlphaFoldDB" id="A0A1I7NDV2"/>
<evidence type="ECO:0000259" key="4">
    <source>
        <dbReference type="Pfam" id="PF02397"/>
    </source>
</evidence>
<feature type="transmembrane region" description="Helical" evidence="3">
    <location>
        <begin position="39"/>
        <end position="58"/>
    </location>
</feature>
<keyword evidence="2" id="KW-0270">Exopolysaccharide synthesis</keyword>
<reference evidence="6" key="1">
    <citation type="submission" date="2016-10" db="EMBL/GenBank/DDBJ databases">
        <authorList>
            <person name="Varghese N."/>
            <person name="Submissions S."/>
        </authorList>
    </citation>
    <scope>NUCLEOTIDE SEQUENCE [LARGE SCALE GENOMIC DNA]</scope>
    <source>
        <strain evidence="6">DSM 1565</strain>
    </source>
</reference>
<accession>A0A1I7NDV2</accession>
<keyword evidence="3" id="KW-0472">Membrane</keyword>
<feature type="transmembrane region" description="Helical" evidence="3">
    <location>
        <begin position="7"/>
        <end position="24"/>
    </location>
</feature>
<keyword evidence="6" id="KW-1185">Reference proteome</keyword>
<dbReference type="GO" id="GO:0000271">
    <property type="term" value="P:polysaccharide biosynthetic process"/>
    <property type="evidence" value="ECO:0007669"/>
    <property type="project" value="UniProtKB-KW"/>
</dbReference>
<dbReference type="EMBL" id="FPCH01000002">
    <property type="protein sequence ID" value="SFV32743.1"/>
    <property type="molecule type" value="Genomic_DNA"/>
</dbReference>
<organism evidence="5 6">
    <name type="scientific">Hyphomicrobium facile</name>
    <dbReference type="NCBI Taxonomy" id="51670"/>
    <lineage>
        <taxon>Bacteria</taxon>
        <taxon>Pseudomonadati</taxon>
        <taxon>Pseudomonadota</taxon>
        <taxon>Alphaproteobacteria</taxon>
        <taxon>Hyphomicrobiales</taxon>
        <taxon>Hyphomicrobiaceae</taxon>
        <taxon>Hyphomicrobium</taxon>
    </lineage>
</organism>
<dbReference type="PANTHER" id="PTHR30576">
    <property type="entry name" value="COLANIC BIOSYNTHESIS UDP-GLUCOSE LIPID CARRIER TRANSFERASE"/>
    <property type="match status" value="1"/>
</dbReference>
<feature type="transmembrane region" description="Helical" evidence="3">
    <location>
        <begin position="295"/>
        <end position="321"/>
    </location>
</feature>
<keyword evidence="5" id="KW-0808">Transferase</keyword>